<dbReference type="InterPro" id="IPR027417">
    <property type="entry name" value="P-loop_NTPase"/>
</dbReference>
<organism evidence="10 11">
    <name type="scientific">Desulfofustis glycolicus DSM 9705</name>
    <dbReference type="NCBI Taxonomy" id="1121409"/>
    <lineage>
        <taxon>Bacteria</taxon>
        <taxon>Pseudomonadati</taxon>
        <taxon>Thermodesulfobacteriota</taxon>
        <taxon>Desulfobulbia</taxon>
        <taxon>Desulfobulbales</taxon>
        <taxon>Desulfocapsaceae</taxon>
        <taxon>Desulfofustis</taxon>
    </lineage>
</organism>
<dbReference type="Gene3D" id="3.40.50.300">
    <property type="entry name" value="P-loop containing nucleotide triphosphate hydrolases"/>
    <property type="match status" value="1"/>
</dbReference>
<proteinExistence type="inferred from homology"/>
<evidence type="ECO:0000256" key="2">
    <source>
        <dbReference type="ARBA" id="ARBA00022679"/>
    </source>
</evidence>
<dbReference type="STRING" id="1121409.SAMN02745124_01844"/>
<gene>
    <name evidence="8" type="primary">tmk</name>
    <name evidence="10" type="ORF">SAMN02745124_01844</name>
</gene>
<feature type="domain" description="Thymidylate kinase-like" evidence="9">
    <location>
        <begin position="11"/>
        <end position="189"/>
    </location>
</feature>
<keyword evidence="11" id="KW-1185">Reference proteome</keyword>
<dbReference type="EMBL" id="FQXS01000009">
    <property type="protein sequence ID" value="SHH77817.1"/>
    <property type="molecule type" value="Genomic_DNA"/>
</dbReference>
<evidence type="ECO:0000259" key="9">
    <source>
        <dbReference type="Pfam" id="PF02223"/>
    </source>
</evidence>
<evidence type="ECO:0000256" key="8">
    <source>
        <dbReference type="HAMAP-Rule" id="MF_00165"/>
    </source>
</evidence>
<name>A0A1M5VRF9_9BACT</name>
<keyword evidence="2 8" id="KW-0808">Transferase</keyword>
<sequence length="204" mass="23238">MKRSSGRLIVFEGIDGTGKSTQLRLLESYLEECGNRVVATREPTNGTFGRKIRSLYHSRRAISREEELALFIDDRREHVTTVLAPALAAGRIVLCDRYFLSTAAYQGAAGLDPEKIIARNDFAPTPDLALVFELDPHEALRRITEHRGEKPNDFEQLDYLKKVDTVFRSMRLPYIKRIDASPIAELIQQHVRDVVDELLDHHQA</sequence>
<evidence type="ECO:0000256" key="6">
    <source>
        <dbReference type="ARBA" id="ARBA00022840"/>
    </source>
</evidence>
<dbReference type="CDD" id="cd01672">
    <property type="entry name" value="TMPK"/>
    <property type="match status" value="1"/>
</dbReference>
<comment type="function">
    <text evidence="8">Phosphorylation of dTMP to form dTDP in both de novo and salvage pathways of dTTP synthesis.</text>
</comment>
<dbReference type="HAMAP" id="MF_00165">
    <property type="entry name" value="Thymidylate_kinase"/>
    <property type="match status" value="1"/>
</dbReference>
<dbReference type="InterPro" id="IPR018095">
    <property type="entry name" value="Thymidylate_kin_CS"/>
</dbReference>
<comment type="catalytic activity">
    <reaction evidence="7 8">
        <text>dTMP + ATP = dTDP + ADP</text>
        <dbReference type="Rhea" id="RHEA:13517"/>
        <dbReference type="ChEBI" id="CHEBI:30616"/>
        <dbReference type="ChEBI" id="CHEBI:58369"/>
        <dbReference type="ChEBI" id="CHEBI:63528"/>
        <dbReference type="ChEBI" id="CHEBI:456216"/>
        <dbReference type="EC" id="2.7.4.9"/>
    </reaction>
</comment>
<keyword evidence="5 8" id="KW-0418">Kinase</keyword>
<dbReference type="InterPro" id="IPR018094">
    <property type="entry name" value="Thymidylate_kinase"/>
</dbReference>
<dbReference type="PANTHER" id="PTHR10344:SF4">
    <property type="entry name" value="UMP-CMP KINASE 2, MITOCHONDRIAL"/>
    <property type="match status" value="1"/>
</dbReference>
<keyword evidence="6 8" id="KW-0067">ATP-binding</keyword>
<accession>A0A1M5VRF9</accession>
<dbReference type="AlphaFoldDB" id="A0A1M5VRF9"/>
<evidence type="ECO:0000256" key="7">
    <source>
        <dbReference type="ARBA" id="ARBA00048743"/>
    </source>
</evidence>
<dbReference type="OrthoDB" id="9774907at2"/>
<keyword evidence="3 8" id="KW-0545">Nucleotide biosynthesis</keyword>
<protein>
    <recommendedName>
        <fullName evidence="8">Thymidylate kinase</fullName>
        <ecNumber evidence="8">2.7.4.9</ecNumber>
    </recommendedName>
    <alternativeName>
        <fullName evidence="8">dTMP kinase</fullName>
    </alternativeName>
</protein>
<dbReference type="Proteomes" id="UP000184139">
    <property type="component" value="Unassembled WGS sequence"/>
</dbReference>
<dbReference type="GO" id="GO:0005524">
    <property type="term" value="F:ATP binding"/>
    <property type="evidence" value="ECO:0007669"/>
    <property type="project" value="UniProtKB-UniRule"/>
</dbReference>
<reference evidence="10 11" key="1">
    <citation type="submission" date="2016-11" db="EMBL/GenBank/DDBJ databases">
        <authorList>
            <person name="Jaros S."/>
            <person name="Januszkiewicz K."/>
            <person name="Wedrychowicz H."/>
        </authorList>
    </citation>
    <scope>NUCLEOTIDE SEQUENCE [LARGE SCALE GENOMIC DNA]</scope>
    <source>
        <strain evidence="10 11">DSM 9705</strain>
    </source>
</reference>
<dbReference type="GO" id="GO:0006227">
    <property type="term" value="P:dUDP biosynthetic process"/>
    <property type="evidence" value="ECO:0007669"/>
    <property type="project" value="TreeGrafter"/>
</dbReference>
<keyword evidence="4 8" id="KW-0547">Nucleotide-binding</keyword>
<evidence type="ECO:0000313" key="10">
    <source>
        <dbReference type="EMBL" id="SHH77817.1"/>
    </source>
</evidence>
<evidence type="ECO:0000256" key="3">
    <source>
        <dbReference type="ARBA" id="ARBA00022727"/>
    </source>
</evidence>
<comment type="similarity">
    <text evidence="1 8">Belongs to the thymidylate kinase family.</text>
</comment>
<evidence type="ECO:0000313" key="11">
    <source>
        <dbReference type="Proteomes" id="UP000184139"/>
    </source>
</evidence>
<dbReference type="GO" id="GO:0006235">
    <property type="term" value="P:dTTP biosynthetic process"/>
    <property type="evidence" value="ECO:0007669"/>
    <property type="project" value="UniProtKB-UniRule"/>
</dbReference>
<evidence type="ECO:0000256" key="5">
    <source>
        <dbReference type="ARBA" id="ARBA00022777"/>
    </source>
</evidence>
<dbReference type="GO" id="GO:0006233">
    <property type="term" value="P:dTDP biosynthetic process"/>
    <property type="evidence" value="ECO:0007669"/>
    <property type="project" value="InterPro"/>
</dbReference>
<dbReference type="PANTHER" id="PTHR10344">
    <property type="entry name" value="THYMIDYLATE KINASE"/>
    <property type="match status" value="1"/>
</dbReference>
<feature type="binding site" evidence="8">
    <location>
        <begin position="13"/>
        <end position="20"/>
    </location>
    <ligand>
        <name>ATP</name>
        <dbReference type="ChEBI" id="CHEBI:30616"/>
    </ligand>
</feature>
<dbReference type="PROSITE" id="PS01331">
    <property type="entry name" value="THYMIDYLATE_KINASE"/>
    <property type="match status" value="1"/>
</dbReference>
<dbReference type="InterPro" id="IPR039430">
    <property type="entry name" value="Thymidylate_kin-like_dom"/>
</dbReference>
<dbReference type="GO" id="GO:0004798">
    <property type="term" value="F:dTMP kinase activity"/>
    <property type="evidence" value="ECO:0007669"/>
    <property type="project" value="UniProtKB-UniRule"/>
</dbReference>
<dbReference type="GO" id="GO:0005829">
    <property type="term" value="C:cytosol"/>
    <property type="evidence" value="ECO:0007669"/>
    <property type="project" value="TreeGrafter"/>
</dbReference>
<dbReference type="EC" id="2.7.4.9" evidence="8"/>
<dbReference type="SUPFAM" id="SSF52540">
    <property type="entry name" value="P-loop containing nucleoside triphosphate hydrolases"/>
    <property type="match status" value="1"/>
</dbReference>
<evidence type="ECO:0000256" key="1">
    <source>
        <dbReference type="ARBA" id="ARBA00009776"/>
    </source>
</evidence>
<dbReference type="RefSeq" id="WP_073375410.1">
    <property type="nucleotide sequence ID" value="NZ_FQXS01000009.1"/>
</dbReference>
<dbReference type="NCBIfam" id="TIGR00041">
    <property type="entry name" value="DTMP_kinase"/>
    <property type="match status" value="1"/>
</dbReference>
<evidence type="ECO:0000256" key="4">
    <source>
        <dbReference type="ARBA" id="ARBA00022741"/>
    </source>
</evidence>
<dbReference type="Pfam" id="PF02223">
    <property type="entry name" value="Thymidylate_kin"/>
    <property type="match status" value="1"/>
</dbReference>